<comment type="caution">
    <text evidence="2">The sequence shown here is derived from an EMBL/GenBank/DDBJ whole genome shotgun (WGS) entry which is preliminary data.</text>
</comment>
<accession>A0ABT1QRF6</accession>
<sequence>MERTGHSAAGILSFVAALIARISLGAPVFSVLDTLKRYGPDASNSQDAMLLIGFLVPGLVGGALLGLILGVVGWCSGGAAACSPGWVSVSAACC</sequence>
<reference evidence="2" key="1">
    <citation type="submission" date="2022-07" db="EMBL/GenBank/DDBJ databases">
        <title>Tahibacter sp., a new gammaproteobacterium isolated from the silt sample collected at pig farm.</title>
        <authorList>
            <person name="Chen H."/>
        </authorList>
    </citation>
    <scope>NUCLEOTIDE SEQUENCE</scope>
    <source>
        <strain evidence="2">P2K</strain>
    </source>
</reference>
<proteinExistence type="predicted"/>
<evidence type="ECO:0000313" key="3">
    <source>
        <dbReference type="Proteomes" id="UP001165498"/>
    </source>
</evidence>
<keyword evidence="1" id="KW-0472">Membrane</keyword>
<evidence type="ECO:0000313" key="2">
    <source>
        <dbReference type="EMBL" id="MCQ4164859.1"/>
    </source>
</evidence>
<name>A0ABT1QRF6_9GAMM</name>
<dbReference type="RefSeq" id="WP_255913823.1">
    <property type="nucleotide sequence ID" value="NZ_JANFQO010000006.1"/>
</dbReference>
<gene>
    <name evidence="2" type="ORF">NM961_09060</name>
</gene>
<dbReference type="EMBL" id="JANFQO010000006">
    <property type="protein sequence ID" value="MCQ4164859.1"/>
    <property type="molecule type" value="Genomic_DNA"/>
</dbReference>
<evidence type="ECO:0000256" key="1">
    <source>
        <dbReference type="SAM" id="Phobius"/>
    </source>
</evidence>
<feature type="transmembrane region" description="Helical" evidence="1">
    <location>
        <begin position="49"/>
        <end position="74"/>
    </location>
</feature>
<protein>
    <submittedName>
        <fullName evidence="2">Uncharacterized protein</fullName>
    </submittedName>
</protein>
<keyword evidence="1" id="KW-1133">Transmembrane helix</keyword>
<keyword evidence="1" id="KW-0812">Transmembrane</keyword>
<organism evidence="2 3">
    <name type="scientific">Tahibacter harae</name>
    <dbReference type="NCBI Taxonomy" id="2963937"/>
    <lineage>
        <taxon>Bacteria</taxon>
        <taxon>Pseudomonadati</taxon>
        <taxon>Pseudomonadota</taxon>
        <taxon>Gammaproteobacteria</taxon>
        <taxon>Lysobacterales</taxon>
        <taxon>Rhodanobacteraceae</taxon>
        <taxon>Tahibacter</taxon>
    </lineage>
</organism>
<dbReference type="Proteomes" id="UP001165498">
    <property type="component" value="Unassembled WGS sequence"/>
</dbReference>
<keyword evidence="3" id="KW-1185">Reference proteome</keyword>